<accession>A0AAW9TY34</accession>
<evidence type="ECO:0000313" key="3">
    <source>
        <dbReference type="Proteomes" id="UP000429484"/>
    </source>
</evidence>
<proteinExistence type="predicted"/>
<gene>
    <name evidence="2" type="ORF">GHK53_31130</name>
</gene>
<dbReference type="Proteomes" id="UP000429484">
    <property type="component" value="Unassembled WGS sequence"/>
</dbReference>
<reference evidence="2 3" key="1">
    <citation type="journal article" date="2013" name="Genome Biol.">
        <title>Comparative genomics of the core and accessory genomes of 48 Sinorhizobium strains comprising five genospecies.</title>
        <authorList>
            <person name="Sugawara M."/>
            <person name="Epstein B."/>
            <person name="Badgley B.D."/>
            <person name="Unno T."/>
            <person name="Xu L."/>
            <person name="Reese J."/>
            <person name="Gyaneshwar P."/>
            <person name="Denny R."/>
            <person name="Mudge J."/>
            <person name="Bharti A.K."/>
            <person name="Farmer A.D."/>
            <person name="May G.D."/>
            <person name="Woodward J.E."/>
            <person name="Medigue C."/>
            <person name="Vallenet D."/>
            <person name="Lajus A."/>
            <person name="Rouy Z."/>
            <person name="Martinez-Vaz B."/>
            <person name="Tiffin P."/>
            <person name="Young N.D."/>
            <person name="Sadowsky M.J."/>
        </authorList>
    </citation>
    <scope>NUCLEOTIDE SEQUENCE [LARGE SCALE GENOMIC DNA]</scope>
    <source>
        <strain evidence="2 3">N6B1</strain>
    </source>
</reference>
<name>A0AAW9TY34_RHIML</name>
<dbReference type="RefSeq" id="WP_013845639.1">
    <property type="nucleotide sequence ID" value="NZ_CP009145.1"/>
</dbReference>
<dbReference type="EMBL" id="WISR01000250">
    <property type="protein sequence ID" value="MQW37090.1"/>
    <property type="molecule type" value="Genomic_DNA"/>
</dbReference>
<comment type="caution">
    <text evidence="2">The sequence shown here is derived from an EMBL/GenBank/DDBJ whole genome shotgun (WGS) entry which is preliminary data.</text>
</comment>
<feature type="region of interest" description="Disordered" evidence="1">
    <location>
        <begin position="1"/>
        <end position="33"/>
    </location>
</feature>
<organism evidence="2 3">
    <name type="scientific">Rhizobium meliloti</name>
    <name type="common">Ensifer meliloti</name>
    <name type="synonym">Sinorhizobium meliloti</name>
    <dbReference type="NCBI Taxonomy" id="382"/>
    <lineage>
        <taxon>Bacteria</taxon>
        <taxon>Pseudomonadati</taxon>
        <taxon>Pseudomonadota</taxon>
        <taxon>Alphaproteobacteria</taxon>
        <taxon>Hyphomicrobiales</taxon>
        <taxon>Rhizobiaceae</taxon>
        <taxon>Sinorhizobium/Ensifer group</taxon>
        <taxon>Sinorhizobium</taxon>
    </lineage>
</organism>
<sequence>MPLAGSERTEGQEGDEQKALAHTIASGSREPAMMPAIIRRTISGVATSTTRATAIHTAAGH</sequence>
<protein>
    <submittedName>
        <fullName evidence="2">Uncharacterized protein</fullName>
    </submittedName>
</protein>
<dbReference type="AlphaFoldDB" id="A0AAW9TY34"/>
<evidence type="ECO:0000256" key="1">
    <source>
        <dbReference type="SAM" id="MobiDB-lite"/>
    </source>
</evidence>
<feature type="compositionally biased region" description="Basic and acidic residues" evidence="1">
    <location>
        <begin position="7"/>
        <end position="19"/>
    </location>
</feature>
<evidence type="ECO:0000313" key="2">
    <source>
        <dbReference type="EMBL" id="MQW37090.1"/>
    </source>
</evidence>